<name>A0A0F3GY03_9BACT</name>
<sequence>MKNSLNVHDFFTQVCYDTNMVRDHRQIQCIPRRNIPMRKILLLTTAIVMVMTVNGVYAGGGFKKNAYSGNPNAKQQPVQARDVSGIVYEVSYSPPYIVIGETQFNIDNAVFKSMNDTPASISDIKKGKKVKLMIDASGIVTDVFLYEEQQ</sequence>
<keyword evidence="1" id="KW-0472">Membrane</keyword>
<feature type="transmembrane region" description="Helical" evidence="1">
    <location>
        <begin position="40"/>
        <end position="60"/>
    </location>
</feature>
<organism evidence="2 3">
    <name type="scientific">Candidatus Magnetobacterium bavaricum</name>
    <dbReference type="NCBI Taxonomy" id="29290"/>
    <lineage>
        <taxon>Bacteria</taxon>
        <taxon>Pseudomonadati</taxon>
        <taxon>Nitrospirota</taxon>
        <taxon>Thermodesulfovibrionia</taxon>
        <taxon>Thermodesulfovibrionales</taxon>
        <taxon>Candidatus Magnetobacteriaceae</taxon>
        <taxon>Candidatus Magnetobacterium</taxon>
    </lineage>
</organism>
<keyword evidence="1" id="KW-0812">Transmembrane</keyword>
<protein>
    <submittedName>
        <fullName evidence="2">Uncharacterized protein</fullName>
    </submittedName>
</protein>
<evidence type="ECO:0000313" key="3">
    <source>
        <dbReference type="Proteomes" id="UP000033423"/>
    </source>
</evidence>
<proteinExistence type="predicted"/>
<gene>
    <name evidence="2" type="ORF">MBAV_002217</name>
</gene>
<reference evidence="2 3" key="1">
    <citation type="submission" date="2015-02" db="EMBL/GenBank/DDBJ databases">
        <title>Single-cell genomics of uncultivated deep-branching MTB reveals a conserved set of magnetosome genes.</title>
        <authorList>
            <person name="Kolinko S."/>
            <person name="Richter M."/>
            <person name="Glockner F.O."/>
            <person name="Brachmann A."/>
            <person name="Schuler D."/>
        </authorList>
    </citation>
    <scope>NUCLEOTIDE SEQUENCE [LARGE SCALE GENOMIC DNA]</scope>
    <source>
        <strain evidence="2">TM-1</strain>
    </source>
</reference>
<evidence type="ECO:0000313" key="2">
    <source>
        <dbReference type="EMBL" id="KJU85588.1"/>
    </source>
</evidence>
<comment type="caution">
    <text evidence="2">The sequence shown here is derived from an EMBL/GenBank/DDBJ whole genome shotgun (WGS) entry which is preliminary data.</text>
</comment>
<dbReference type="Proteomes" id="UP000033423">
    <property type="component" value="Unassembled WGS sequence"/>
</dbReference>
<dbReference type="EMBL" id="LACI01000956">
    <property type="protein sequence ID" value="KJU85588.1"/>
    <property type="molecule type" value="Genomic_DNA"/>
</dbReference>
<evidence type="ECO:0000256" key="1">
    <source>
        <dbReference type="SAM" id="Phobius"/>
    </source>
</evidence>
<accession>A0A0F3GY03</accession>
<dbReference type="AlphaFoldDB" id="A0A0F3GY03"/>
<keyword evidence="3" id="KW-1185">Reference proteome</keyword>
<keyword evidence="1" id="KW-1133">Transmembrane helix</keyword>